<reference evidence="9 10" key="1">
    <citation type="journal article" date="1999" name="J. Virol.">
        <title>The genome of Melanoplus sanguinipes entomopoxvirus.</title>
        <authorList>
            <person name="Afonso C.L."/>
            <person name="Tulman E.R."/>
            <person name="Lu Z."/>
            <person name="Oma E."/>
            <person name="Kutish G.F."/>
            <person name="Rock D.L."/>
        </authorList>
    </citation>
    <scope>NUCLEOTIDE SEQUENCE [LARGE SCALE GENOMIC DNA]</scope>
    <source>
        <strain evidence="9">Tucson</strain>
    </source>
</reference>
<evidence type="ECO:0000256" key="2">
    <source>
        <dbReference type="ARBA" id="ARBA00022741"/>
    </source>
</evidence>
<gene>
    <name evidence="9" type="primary">MSV148</name>
</gene>
<dbReference type="GO" id="GO:0044423">
    <property type="term" value="C:virion component"/>
    <property type="evidence" value="ECO:0007669"/>
    <property type="project" value="UniProtKB-KW"/>
</dbReference>
<sequence>MLYSKLSPALHAALRSRINNNSVLCYDIYMNPIIYNDPNTVNNTLIRIPPRMLKNYDKISFNLKSISNESLEISNLELRHKQKHIFNKILEIYNINESNKPLYISLVCPCGFGKTILSIAIINKLKFKCVIIAPMKFIVSQWVDKINIFNKDLKIYSSIDGIKKALKDIKNGLDCDIFICPDKHLQNDEIYNYIYENFSIIIIDEIHKYNLNNDILMTKFLYKNYFKMCLLLTATPADNMNLFVTHMIKANGEQNQTKNILVSVESKDINNSFSNNSINILLNRIKQDKFKEVYMKNYNYKMCISKDDMRNNCIVDIIHKCFHDDTKALILTDYRDHMIYLYNKLKSIINDSVYLYDVKQYKNSVSSLNEARNKNNFIIVSTIAACSESLDLQSLNTLHITLPITNNKTIIQAIGRIFRTNVKDDNKFVYYYNISFIDNIIRMFINDKYYNIKKQIDNDEDKKWIINKIYI</sequence>
<dbReference type="InterPro" id="IPR027417">
    <property type="entry name" value="P-loop_NTPase"/>
</dbReference>
<keyword evidence="3" id="KW-0378">Hydrolase</keyword>
<keyword evidence="5" id="KW-0067">ATP-binding</keyword>
<dbReference type="RefSeq" id="NP_048219.1">
    <property type="nucleotide sequence ID" value="NC_001993.1"/>
</dbReference>
<dbReference type="Gene3D" id="3.40.50.300">
    <property type="entry name" value="P-loop containing nucleotide triphosphate hydrolases"/>
    <property type="match status" value="2"/>
</dbReference>
<keyword evidence="6" id="KW-0946">Virion</keyword>
<dbReference type="Pfam" id="PF00271">
    <property type="entry name" value="Helicase_C"/>
    <property type="match status" value="1"/>
</dbReference>
<dbReference type="Proteomes" id="UP000172353">
    <property type="component" value="Segment"/>
</dbReference>
<dbReference type="GO" id="GO:0006367">
    <property type="term" value="P:transcription initiation at RNA polymerase II promoter"/>
    <property type="evidence" value="ECO:0007669"/>
    <property type="project" value="TreeGrafter"/>
</dbReference>
<dbReference type="InterPro" id="IPR001650">
    <property type="entry name" value="Helicase_C-like"/>
</dbReference>
<dbReference type="PROSITE" id="PS51192">
    <property type="entry name" value="HELICASE_ATP_BIND_1"/>
    <property type="match status" value="1"/>
</dbReference>
<evidence type="ECO:0000256" key="5">
    <source>
        <dbReference type="ARBA" id="ARBA00022840"/>
    </source>
</evidence>
<dbReference type="GO" id="GO:0097550">
    <property type="term" value="C:transcription preinitiation complex"/>
    <property type="evidence" value="ECO:0007669"/>
    <property type="project" value="TreeGrafter"/>
</dbReference>
<dbReference type="OrthoDB" id="4131at10239"/>
<dbReference type="PANTHER" id="PTHR11274:SF0">
    <property type="entry name" value="GENERAL TRANSCRIPTION AND DNA REPAIR FACTOR IIH HELICASE SUBUNIT XPB"/>
    <property type="match status" value="1"/>
</dbReference>
<comment type="subcellular location">
    <subcellularLocation>
        <location evidence="1">Virion</location>
    </subcellularLocation>
</comment>
<dbReference type="PIR" id="T28309">
    <property type="entry name" value="T28309"/>
</dbReference>
<protein>
    <submittedName>
        <fullName evidence="9">ORF MSV148 putative DNA helicase (Vaccinia A18R), similar to SW:P20534</fullName>
    </submittedName>
</protein>
<feature type="domain" description="Helicase ATP-binding" evidence="8">
    <location>
        <begin position="95"/>
        <end position="254"/>
    </location>
</feature>
<dbReference type="GO" id="GO:0005524">
    <property type="term" value="F:ATP binding"/>
    <property type="evidence" value="ECO:0007669"/>
    <property type="project" value="UniProtKB-KW"/>
</dbReference>
<dbReference type="GeneID" id="1449781"/>
<proteinExistence type="predicted"/>
<organismHost>
    <name type="scientific">Melanoplus sanguinipes</name>
    <name type="common">Migratory grasshopper</name>
    <dbReference type="NCBI Taxonomy" id="65742"/>
</organismHost>
<keyword evidence="2" id="KW-0547">Nucleotide-binding</keyword>
<keyword evidence="7" id="KW-0804">Transcription</keyword>
<dbReference type="InterPro" id="IPR050615">
    <property type="entry name" value="ATP-dep_DNA_Helicase"/>
</dbReference>
<name>Q9YVU4_MSEPV</name>
<evidence type="ECO:0000256" key="4">
    <source>
        <dbReference type="ARBA" id="ARBA00022806"/>
    </source>
</evidence>
<accession>Q9YVU4</accession>
<dbReference type="Pfam" id="PF04851">
    <property type="entry name" value="ResIII"/>
    <property type="match status" value="1"/>
</dbReference>
<evidence type="ECO:0000256" key="1">
    <source>
        <dbReference type="ARBA" id="ARBA00004328"/>
    </source>
</evidence>
<dbReference type="InterPro" id="IPR014001">
    <property type="entry name" value="Helicase_ATP-bd"/>
</dbReference>
<evidence type="ECO:0000313" key="10">
    <source>
        <dbReference type="Proteomes" id="UP000172353"/>
    </source>
</evidence>
<organism evidence="9 10">
    <name type="scientific">Melanoplus sanguinipes entomopoxvirus</name>
    <name type="common">MsEPV</name>
    <dbReference type="NCBI Taxonomy" id="83191"/>
    <lineage>
        <taxon>Viruses</taxon>
        <taxon>Varidnaviria</taxon>
        <taxon>Bamfordvirae</taxon>
        <taxon>Nucleocytoviricota</taxon>
        <taxon>Pokkesviricetes</taxon>
        <taxon>Chitovirales</taxon>
        <taxon>Poxviridae</taxon>
        <taxon>Entomopoxvirinae</taxon>
        <taxon>Deltaentomopoxvirus</taxon>
        <taxon>Deltaentomopoxvirus msanguinipes</taxon>
    </lineage>
</organism>
<dbReference type="EMBL" id="AF063866">
    <property type="protein sequence ID" value="AAC97786.1"/>
    <property type="molecule type" value="Genomic_DNA"/>
</dbReference>
<dbReference type="KEGG" id="vg:1449781"/>
<evidence type="ECO:0000313" key="9">
    <source>
        <dbReference type="EMBL" id="AAC97786.1"/>
    </source>
</evidence>
<dbReference type="SUPFAM" id="SSF52540">
    <property type="entry name" value="P-loop containing nucleoside triphosphate hydrolases"/>
    <property type="match status" value="1"/>
</dbReference>
<keyword evidence="4 9" id="KW-0347">Helicase</keyword>
<keyword evidence="10" id="KW-1185">Reference proteome</keyword>
<dbReference type="GO" id="GO:0043138">
    <property type="term" value="F:3'-5' DNA helicase activity"/>
    <property type="evidence" value="ECO:0007669"/>
    <property type="project" value="TreeGrafter"/>
</dbReference>
<evidence type="ECO:0000259" key="8">
    <source>
        <dbReference type="PROSITE" id="PS51192"/>
    </source>
</evidence>
<evidence type="ECO:0000256" key="3">
    <source>
        <dbReference type="ARBA" id="ARBA00022801"/>
    </source>
</evidence>
<dbReference type="PANTHER" id="PTHR11274">
    <property type="entry name" value="RAD25/XP-B DNA REPAIR HELICASE"/>
    <property type="match status" value="1"/>
</dbReference>
<dbReference type="InterPro" id="IPR006935">
    <property type="entry name" value="Helicase/UvrB_N"/>
</dbReference>
<evidence type="ECO:0000256" key="6">
    <source>
        <dbReference type="ARBA" id="ARBA00022844"/>
    </source>
</evidence>
<dbReference type="SMART" id="SM00487">
    <property type="entry name" value="DEXDc"/>
    <property type="match status" value="1"/>
</dbReference>
<evidence type="ECO:0000256" key="7">
    <source>
        <dbReference type="ARBA" id="ARBA00023163"/>
    </source>
</evidence>
<dbReference type="GO" id="GO:0016787">
    <property type="term" value="F:hydrolase activity"/>
    <property type="evidence" value="ECO:0007669"/>
    <property type="project" value="UniProtKB-KW"/>
</dbReference>
<dbReference type="GO" id="GO:0003677">
    <property type="term" value="F:DNA binding"/>
    <property type="evidence" value="ECO:0007669"/>
    <property type="project" value="InterPro"/>
</dbReference>